<dbReference type="Gene3D" id="3.30.70.2970">
    <property type="entry name" value="Protein of unknown function (DUF541), domain 2"/>
    <property type="match status" value="1"/>
</dbReference>
<dbReference type="Proteomes" id="UP000538670">
    <property type="component" value="Unassembled WGS sequence"/>
</dbReference>
<name>A0A7W6A9M3_9SPHN</name>
<protein>
    <recommendedName>
        <fullName evidence="4">DUF541 domain-containing protein</fullName>
    </recommendedName>
</protein>
<dbReference type="PANTHER" id="PTHR34387:SF2">
    <property type="entry name" value="SLR1258 PROTEIN"/>
    <property type="match status" value="1"/>
</dbReference>
<dbReference type="InterPro" id="IPR052022">
    <property type="entry name" value="26kDa_periplasmic_antigen"/>
</dbReference>
<comment type="caution">
    <text evidence="2">The sequence shown here is derived from an EMBL/GenBank/DDBJ whole genome shotgun (WGS) entry which is preliminary data.</text>
</comment>
<evidence type="ECO:0000256" key="1">
    <source>
        <dbReference type="SAM" id="SignalP"/>
    </source>
</evidence>
<gene>
    <name evidence="2" type="ORF">GGR48_000511</name>
</gene>
<organism evidence="2 3">
    <name type="scientific">Sphingomonas pseudosanguinis</name>
    <dbReference type="NCBI Taxonomy" id="413712"/>
    <lineage>
        <taxon>Bacteria</taxon>
        <taxon>Pseudomonadati</taxon>
        <taxon>Pseudomonadota</taxon>
        <taxon>Alphaproteobacteria</taxon>
        <taxon>Sphingomonadales</taxon>
        <taxon>Sphingomonadaceae</taxon>
        <taxon>Sphingomonas</taxon>
    </lineage>
</organism>
<reference evidence="2 3" key="1">
    <citation type="submission" date="2020-08" db="EMBL/GenBank/DDBJ databases">
        <title>Genomic Encyclopedia of Type Strains, Phase IV (KMG-IV): sequencing the most valuable type-strain genomes for metagenomic binning, comparative biology and taxonomic classification.</title>
        <authorList>
            <person name="Goeker M."/>
        </authorList>
    </citation>
    <scope>NUCLEOTIDE SEQUENCE [LARGE SCALE GENOMIC DNA]</scope>
    <source>
        <strain evidence="2 3">DSM 19512</strain>
    </source>
</reference>
<proteinExistence type="predicted"/>
<dbReference type="InterPro" id="IPR007497">
    <property type="entry name" value="SIMPL/DUF541"/>
</dbReference>
<dbReference type="EMBL" id="JACIDH010000001">
    <property type="protein sequence ID" value="MBB3878108.1"/>
    <property type="molecule type" value="Genomic_DNA"/>
</dbReference>
<keyword evidence="3" id="KW-1185">Reference proteome</keyword>
<feature type="signal peptide" evidence="1">
    <location>
        <begin position="1"/>
        <end position="19"/>
    </location>
</feature>
<accession>A0A7W6A9M3</accession>
<feature type="chain" id="PRO_5030758260" description="DUF541 domain-containing protein" evidence="1">
    <location>
        <begin position="20"/>
        <end position="250"/>
    </location>
</feature>
<dbReference type="AlphaFoldDB" id="A0A7W6A9M3"/>
<dbReference type="Gene3D" id="3.30.110.170">
    <property type="entry name" value="Protein of unknown function (DUF541), domain 1"/>
    <property type="match status" value="1"/>
</dbReference>
<dbReference type="PANTHER" id="PTHR34387">
    <property type="entry name" value="SLR1258 PROTEIN"/>
    <property type="match status" value="1"/>
</dbReference>
<sequence length="250" mass="26156">MKTVMIGMLLGMSATGALAQTVPPPQIQVSATGIAKTLPDRVTMTYQVRGEGATSDEAAAKARDSAKAIRSGAEGLLRGALELHASDFDITPVRSRECNQNEYGQAQLSTGPCAILGYVATMPVSIDTPRIDDAGTLAGLIGRLGGLQVGVRNYWLSDDRPARQQAMRAALASAKAQAQLIAEGSGARLGRLLRVDDGTNRDMTITVSAARAADIVPLSQPVAPPPIQIDLSPAPIRTNVNVTVAYAIEQ</sequence>
<keyword evidence="1" id="KW-0732">Signal</keyword>
<evidence type="ECO:0008006" key="4">
    <source>
        <dbReference type="Google" id="ProtNLM"/>
    </source>
</evidence>
<dbReference type="Pfam" id="PF04402">
    <property type="entry name" value="SIMPL"/>
    <property type="match status" value="1"/>
</dbReference>
<dbReference type="RefSeq" id="WP_183950319.1">
    <property type="nucleotide sequence ID" value="NZ_JACIDH010000001.1"/>
</dbReference>
<evidence type="ECO:0000313" key="2">
    <source>
        <dbReference type="EMBL" id="MBB3878108.1"/>
    </source>
</evidence>
<evidence type="ECO:0000313" key="3">
    <source>
        <dbReference type="Proteomes" id="UP000538670"/>
    </source>
</evidence>
<dbReference type="GO" id="GO:0006974">
    <property type="term" value="P:DNA damage response"/>
    <property type="evidence" value="ECO:0007669"/>
    <property type="project" value="TreeGrafter"/>
</dbReference>